<name>A0ACC0X656_9ROSI</name>
<proteinExistence type="predicted"/>
<keyword evidence="2" id="KW-1185">Reference proteome</keyword>
<gene>
    <name evidence="1" type="ORF">Pint_33987</name>
</gene>
<evidence type="ECO:0000313" key="2">
    <source>
        <dbReference type="Proteomes" id="UP001163603"/>
    </source>
</evidence>
<protein>
    <submittedName>
        <fullName evidence="1">Uncharacterized protein</fullName>
    </submittedName>
</protein>
<comment type="caution">
    <text evidence="1">The sequence shown here is derived from an EMBL/GenBank/DDBJ whole genome shotgun (WGS) entry which is preliminary data.</text>
</comment>
<evidence type="ECO:0000313" key="1">
    <source>
        <dbReference type="EMBL" id="KAJ0009944.1"/>
    </source>
</evidence>
<accession>A0ACC0X656</accession>
<sequence>MEVNSVVAKWLGFKKPVFSGRSGMRGCADYKGSHGFDPNSWCFSGKAFDVVSALVMIRLFIGFSLGLPPAKAINDPFISNKALYGELEDNLAKMKQFVLSGDALHPMTPDIGQDCEELKIARSELSTRLVTVEEQLRQLKSWRKEELKANVRVVEIFATHKNTWQAEERRLLQQIDAANEEMPNLRSKIEEMEREKVESKRRVEELEEMIRFMSRRGGCEFEEEEDQFGGCGVLKFGSVEVWKFEEVPISTGEWRF</sequence>
<dbReference type="EMBL" id="CM047749">
    <property type="protein sequence ID" value="KAJ0009944.1"/>
    <property type="molecule type" value="Genomic_DNA"/>
</dbReference>
<dbReference type="Proteomes" id="UP001163603">
    <property type="component" value="Chromosome 14"/>
</dbReference>
<organism evidence="1 2">
    <name type="scientific">Pistacia integerrima</name>
    <dbReference type="NCBI Taxonomy" id="434235"/>
    <lineage>
        <taxon>Eukaryota</taxon>
        <taxon>Viridiplantae</taxon>
        <taxon>Streptophyta</taxon>
        <taxon>Embryophyta</taxon>
        <taxon>Tracheophyta</taxon>
        <taxon>Spermatophyta</taxon>
        <taxon>Magnoliopsida</taxon>
        <taxon>eudicotyledons</taxon>
        <taxon>Gunneridae</taxon>
        <taxon>Pentapetalae</taxon>
        <taxon>rosids</taxon>
        <taxon>malvids</taxon>
        <taxon>Sapindales</taxon>
        <taxon>Anacardiaceae</taxon>
        <taxon>Pistacia</taxon>
    </lineage>
</organism>
<reference evidence="2" key="1">
    <citation type="journal article" date="2023" name="G3 (Bethesda)">
        <title>Genome assembly and association tests identify interacting loci associated with vigor, precocity, and sex in interspecific pistachio rootstocks.</title>
        <authorList>
            <person name="Palmer W."/>
            <person name="Jacygrad E."/>
            <person name="Sagayaradj S."/>
            <person name="Cavanaugh K."/>
            <person name="Han R."/>
            <person name="Bertier L."/>
            <person name="Beede B."/>
            <person name="Kafkas S."/>
            <person name="Golino D."/>
            <person name="Preece J."/>
            <person name="Michelmore R."/>
        </authorList>
    </citation>
    <scope>NUCLEOTIDE SEQUENCE [LARGE SCALE GENOMIC DNA]</scope>
</reference>